<dbReference type="RefSeq" id="WP_346819691.1">
    <property type="nucleotide sequence ID" value="NZ_JBDKWZ010000001.1"/>
</dbReference>
<feature type="domain" description="Gliding motility protein GldL-like N-terminal" evidence="2">
    <location>
        <begin position="21"/>
        <end position="83"/>
    </location>
</feature>
<dbReference type="InterPro" id="IPR055087">
    <property type="entry name" value="GldL-like_N"/>
</dbReference>
<dbReference type="NCBIfam" id="TIGR03513">
    <property type="entry name" value="GldL_gliding"/>
    <property type="match status" value="1"/>
</dbReference>
<dbReference type="Pfam" id="PF22827">
    <property type="entry name" value="GldL_N"/>
    <property type="match status" value="1"/>
</dbReference>
<dbReference type="AlphaFoldDB" id="A0AAW9RQ66"/>
<keyword evidence="1" id="KW-0472">Membrane</keyword>
<name>A0AAW9RQ66_9BACT</name>
<sequence length="271" mass="29348">MSKHQETKAEYIYRVVIPKATSLGAAIVVIGALFKIMHWPGAGLMLTVGLLTESLIFAIGVFQPAPPPEQHYDWAKVYPELSGAQAGNRKPNTNSQEKGVAVLGGIDKMLSEANLSSDSFKQFGAGMKQLNDTANKLKDITNVSAASDEYARTLQVATKSMGDLNKAYSGTVSAMNQMASTSKDAKEYHAQVQVITKNLGALNAVYEMELKDANSHLKAMNKFYSNLTVAMESMSDASKESQAFKQQMSQLTSNLTSLNKVYGNMLTAMKG</sequence>
<feature type="transmembrane region" description="Helical" evidence="1">
    <location>
        <begin position="42"/>
        <end position="62"/>
    </location>
</feature>
<feature type="transmembrane region" description="Helical" evidence="1">
    <location>
        <begin position="12"/>
        <end position="36"/>
    </location>
</feature>
<evidence type="ECO:0000313" key="3">
    <source>
        <dbReference type="EMBL" id="MEN7546914.1"/>
    </source>
</evidence>
<protein>
    <submittedName>
        <fullName evidence="3">Gliding motility protein GldL</fullName>
    </submittedName>
</protein>
<gene>
    <name evidence="3" type="primary">gldL</name>
    <name evidence="3" type="ORF">AAG747_03270</name>
</gene>
<reference evidence="3 4" key="1">
    <citation type="submission" date="2024-04" db="EMBL/GenBank/DDBJ databases">
        <title>Novel genus in family Flammeovirgaceae.</title>
        <authorList>
            <person name="Nguyen T.H."/>
            <person name="Vuong T.Q."/>
            <person name="Le H."/>
            <person name="Kim S.-G."/>
        </authorList>
    </citation>
    <scope>NUCLEOTIDE SEQUENCE [LARGE SCALE GENOMIC DNA]</scope>
    <source>
        <strain evidence="3 4">JCM 23209</strain>
    </source>
</reference>
<evidence type="ECO:0000259" key="2">
    <source>
        <dbReference type="Pfam" id="PF22827"/>
    </source>
</evidence>
<comment type="caution">
    <text evidence="3">The sequence shown here is derived from an EMBL/GenBank/DDBJ whole genome shotgun (WGS) entry which is preliminary data.</text>
</comment>
<keyword evidence="1" id="KW-1133">Transmembrane helix</keyword>
<proteinExistence type="predicted"/>
<dbReference type="InterPro" id="IPR019852">
    <property type="entry name" value="Motility-assoc_prot_GldL"/>
</dbReference>
<keyword evidence="1" id="KW-0812">Transmembrane</keyword>
<accession>A0AAW9RQ66</accession>
<dbReference type="Proteomes" id="UP001403385">
    <property type="component" value="Unassembled WGS sequence"/>
</dbReference>
<organism evidence="3 4">
    <name type="scientific">Rapidithrix thailandica</name>
    <dbReference type="NCBI Taxonomy" id="413964"/>
    <lineage>
        <taxon>Bacteria</taxon>
        <taxon>Pseudomonadati</taxon>
        <taxon>Bacteroidota</taxon>
        <taxon>Cytophagia</taxon>
        <taxon>Cytophagales</taxon>
        <taxon>Flammeovirgaceae</taxon>
        <taxon>Rapidithrix</taxon>
    </lineage>
</organism>
<evidence type="ECO:0000313" key="4">
    <source>
        <dbReference type="Proteomes" id="UP001403385"/>
    </source>
</evidence>
<keyword evidence="4" id="KW-1185">Reference proteome</keyword>
<evidence type="ECO:0000256" key="1">
    <source>
        <dbReference type="SAM" id="Phobius"/>
    </source>
</evidence>
<dbReference type="EMBL" id="JBDKWZ010000001">
    <property type="protein sequence ID" value="MEN7546914.1"/>
    <property type="molecule type" value="Genomic_DNA"/>
</dbReference>